<dbReference type="STRING" id="669874.A0A1E4U292"/>
<organism evidence="2 3">
    <name type="scientific">Pachysolen tannophilus NRRL Y-2460</name>
    <dbReference type="NCBI Taxonomy" id="669874"/>
    <lineage>
        <taxon>Eukaryota</taxon>
        <taxon>Fungi</taxon>
        <taxon>Dikarya</taxon>
        <taxon>Ascomycota</taxon>
        <taxon>Saccharomycotina</taxon>
        <taxon>Pichiomycetes</taxon>
        <taxon>Pachysolenaceae</taxon>
        <taxon>Pachysolen</taxon>
    </lineage>
</organism>
<dbReference type="PROSITE" id="PS50908">
    <property type="entry name" value="RWD"/>
    <property type="match status" value="1"/>
</dbReference>
<proteinExistence type="predicted"/>
<evidence type="ECO:0000259" key="1">
    <source>
        <dbReference type="PROSITE" id="PS50908"/>
    </source>
</evidence>
<feature type="domain" description="RWD" evidence="1">
    <location>
        <begin position="9"/>
        <end position="119"/>
    </location>
</feature>
<dbReference type="InterPro" id="IPR006575">
    <property type="entry name" value="RWD_dom"/>
</dbReference>
<gene>
    <name evidence="2" type="ORF">PACTADRAFT_37847</name>
</gene>
<dbReference type="AlphaFoldDB" id="A0A1E4U292"/>
<dbReference type="InterPro" id="IPR040213">
    <property type="entry name" value="GIR2-like"/>
</dbReference>
<dbReference type="GO" id="GO:0004860">
    <property type="term" value="F:protein kinase inhibitor activity"/>
    <property type="evidence" value="ECO:0007669"/>
    <property type="project" value="EnsemblFungi"/>
</dbReference>
<keyword evidence="3" id="KW-1185">Reference proteome</keyword>
<dbReference type="GO" id="GO:0031333">
    <property type="term" value="P:negative regulation of protein-containing complex assembly"/>
    <property type="evidence" value="ECO:0007669"/>
    <property type="project" value="EnsemblFungi"/>
</dbReference>
<dbReference type="Pfam" id="PF05773">
    <property type="entry name" value="RWD"/>
    <property type="match status" value="1"/>
</dbReference>
<dbReference type="EMBL" id="KV454011">
    <property type="protein sequence ID" value="ODV98018.1"/>
    <property type="molecule type" value="Genomic_DNA"/>
</dbReference>
<reference evidence="3" key="1">
    <citation type="submission" date="2016-05" db="EMBL/GenBank/DDBJ databases">
        <title>Comparative genomics of biotechnologically important yeasts.</title>
        <authorList>
            <consortium name="DOE Joint Genome Institute"/>
            <person name="Riley R."/>
            <person name="Haridas S."/>
            <person name="Wolfe K.H."/>
            <person name="Lopes M.R."/>
            <person name="Hittinger C.T."/>
            <person name="Goker M."/>
            <person name="Salamov A."/>
            <person name="Wisecaver J."/>
            <person name="Long T.M."/>
            <person name="Aerts A.L."/>
            <person name="Barry K."/>
            <person name="Choi C."/>
            <person name="Clum A."/>
            <person name="Coughlan A.Y."/>
            <person name="Deshpande S."/>
            <person name="Douglass A.P."/>
            <person name="Hanson S.J."/>
            <person name="Klenk H.-P."/>
            <person name="Labutti K."/>
            <person name="Lapidus A."/>
            <person name="Lindquist E."/>
            <person name="Lipzen A."/>
            <person name="Meier-Kolthoff J.P."/>
            <person name="Ohm R.A."/>
            <person name="Otillar R.P."/>
            <person name="Pangilinan J."/>
            <person name="Peng Y."/>
            <person name="Rokas A."/>
            <person name="Rosa C.A."/>
            <person name="Scheuner C."/>
            <person name="Sibirny A.A."/>
            <person name="Slot J.C."/>
            <person name="Stielow J.B."/>
            <person name="Sun H."/>
            <person name="Kurtzman C.P."/>
            <person name="Blackwell M."/>
            <person name="Grigoriev I.V."/>
            <person name="Jeffries T.W."/>
        </authorList>
    </citation>
    <scope>NUCLEOTIDE SEQUENCE [LARGE SCALE GENOMIC DNA]</scope>
    <source>
        <strain evidence="3">NRRL Y-2460</strain>
    </source>
</reference>
<dbReference type="InterPro" id="IPR016135">
    <property type="entry name" value="UBQ-conjugating_enzyme/RWD"/>
</dbReference>
<dbReference type="GO" id="GO:0002181">
    <property type="term" value="P:cytoplasmic translation"/>
    <property type="evidence" value="ECO:0007669"/>
    <property type="project" value="EnsemblFungi"/>
</dbReference>
<evidence type="ECO:0000313" key="3">
    <source>
        <dbReference type="Proteomes" id="UP000094236"/>
    </source>
</evidence>
<dbReference type="CDD" id="cd23823">
    <property type="entry name" value="RWD_GCN2"/>
    <property type="match status" value="1"/>
</dbReference>
<dbReference type="GO" id="GO:1903833">
    <property type="term" value="P:positive regulation of cellular response to amino acid starvation"/>
    <property type="evidence" value="ECO:0007669"/>
    <property type="project" value="EnsemblFungi"/>
</dbReference>
<dbReference type="Gene3D" id="3.10.110.10">
    <property type="entry name" value="Ubiquitin Conjugating Enzyme"/>
    <property type="match status" value="1"/>
</dbReference>
<dbReference type="OrthoDB" id="277175at2759"/>
<accession>A0A1E4U292</accession>
<protein>
    <recommendedName>
        <fullName evidence="1">RWD domain-containing protein</fullName>
    </recommendedName>
</protein>
<sequence length="220" mass="25314">MDPAEEQKQELEILESIYPDELKKINDKEFTIRILLDTESEKKHSVLLHVKYPDNYPEVMPDLDVLVGGNAINLSETIFFDDDDTQLLLNKVIEEAAQNVGMPSIFALTSSLKDEAEILFQDKLNKAQKEYDEMIYKKELEAQKKFIGTKVTPESFKAWREKFRKEMKIDEKLANRFNEIHQGKMTGKEIFEKGLAKGVDEDVNSGDVPSLEKGVEKLEI</sequence>
<evidence type="ECO:0000313" key="2">
    <source>
        <dbReference type="EMBL" id="ODV98018.1"/>
    </source>
</evidence>
<dbReference type="PANTHER" id="PTHR12292">
    <property type="entry name" value="RWD DOMAIN-CONTAINING PROTEIN"/>
    <property type="match status" value="1"/>
</dbReference>
<name>A0A1E4U292_PACTA</name>
<dbReference type="SUPFAM" id="SSF54495">
    <property type="entry name" value="UBC-like"/>
    <property type="match status" value="1"/>
</dbReference>
<dbReference type="Proteomes" id="UP000094236">
    <property type="component" value="Unassembled WGS sequence"/>
</dbReference>
<dbReference type="GO" id="GO:0034198">
    <property type="term" value="P:cellular response to amino acid starvation"/>
    <property type="evidence" value="ECO:0007669"/>
    <property type="project" value="EnsemblFungi"/>
</dbReference>
<dbReference type="SMART" id="SM00591">
    <property type="entry name" value="RWD"/>
    <property type="match status" value="1"/>
</dbReference>